<proteinExistence type="predicted"/>
<dbReference type="AlphaFoldDB" id="A0A1C2DZ35"/>
<keyword evidence="7" id="KW-1185">Reference proteome</keyword>
<organism evidence="6 7">
    <name type="scientific">Mesorhizobium hungaricum</name>
    <dbReference type="NCBI Taxonomy" id="1566387"/>
    <lineage>
        <taxon>Bacteria</taxon>
        <taxon>Pseudomonadati</taxon>
        <taxon>Pseudomonadota</taxon>
        <taxon>Alphaproteobacteria</taxon>
        <taxon>Hyphomicrobiales</taxon>
        <taxon>Phyllobacteriaceae</taxon>
        <taxon>Mesorhizobium</taxon>
    </lineage>
</organism>
<dbReference type="EMBL" id="MDEO01000030">
    <property type="protein sequence ID" value="OCX20012.1"/>
    <property type="molecule type" value="Genomic_DNA"/>
</dbReference>
<protein>
    <recommendedName>
        <fullName evidence="5">C-type lysozyme inhibitor domain-containing protein</fullName>
    </recommendedName>
</protein>
<evidence type="ECO:0000256" key="2">
    <source>
        <dbReference type="ARBA" id="ARBA00023136"/>
    </source>
</evidence>
<comment type="caution">
    <text evidence="6">The sequence shown here is derived from an EMBL/GenBank/DDBJ whole genome shotgun (WGS) entry which is preliminary data.</text>
</comment>
<dbReference type="Gene3D" id="2.40.128.200">
    <property type="match status" value="1"/>
</dbReference>
<evidence type="ECO:0000259" key="5">
    <source>
        <dbReference type="Pfam" id="PF09864"/>
    </source>
</evidence>
<sequence>MTVVASATTVAIKLPGKEKPQTTKATYTCPGRKMTVTYINTSANQFAVLDLGKTTVVTVSVISGSGARYVGQQYEWWTKGKEATFTDLMQNPQKPVTCTEAK</sequence>
<dbReference type="InterPro" id="IPR036328">
    <property type="entry name" value="MliC_sf"/>
</dbReference>
<keyword evidence="4" id="KW-0449">Lipoprotein</keyword>
<evidence type="ECO:0000256" key="4">
    <source>
        <dbReference type="ARBA" id="ARBA00023288"/>
    </source>
</evidence>
<feature type="domain" description="C-type lysozyme inhibitor" evidence="5">
    <location>
        <begin position="27"/>
        <end position="92"/>
    </location>
</feature>
<dbReference type="SUPFAM" id="SSF141488">
    <property type="entry name" value="YdhA-like"/>
    <property type="match status" value="1"/>
</dbReference>
<keyword evidence="3" id="KW-0564">Palmitate</keyword>
<name>A0A1C2DZ35_9HYPH</name>
<dbReference type="STRING" id="1566387.QV13_09240"/>
<dbReference type="Proteomes" id="UP000094412">
    <property type="component" value="Unassembled WGS sequence"/>
</dbReference>
<gene>
    <name evidence="6" type="ORF">QV13_09240</name>
</gene>
<keyword evidence="2" id="KW-0472">Membrane</keyword>
<keyword evidence="1" id="KW-0732">Signal</keyword>
<accession>A0A1C2DZ35</accession>
<dbReference type="Pfam" id="PF09864">
    <property type="entry name" value="MliC"/>
    <property type="match status" value="1"/>
</dbReference>
<evidence type="ECO:0000313" key="7">
    <source>
        <dbReference type="Proteomes" id="UP000094412"/>
    </source>
</evidence>
<dbReference type="InterPro" id="IPR018660">
    <property type="entry name" value="MliC"/>
</dbReference>
<evidence type="ECO:0000313" key="6">
    <source>
        <dbReference type="EMBL" id="OCX20012.1"/>
    </source>
</evidence>
<reference evidence="6 7" key="1">
    <citation type="submission" date="2016-08" db="EMBL/GenBank/DDBJ databases">
        <title>Whole genome sequence of Mesorhizobium sp. strain UASWS1009 isolated from industrial sewage.</title>
        <authorList>
            <person name="Crovadore J."/>
            <person name="Calmin G."/>
            <person name="Chablais R."/>
            <person name="Cochard B."/>
            <person name="Lefort F."/>
        </authorList>
    </citation>
    <scope>NUCLEOTIDE SEQUENCE [LARGE SCALE GENOMIC DNA]</scope>
    <source>
        <strain evidence="6 7">UASWS1009</strain>
    </source>
</reference>
<evidence type="ECO:0000256" key="3">
    <source>
        <dbReference type="ARBA" id="ARBA00023139"/>
    </source>
</evidence>
<evidence type="ECO:0000256" key="1">
    <source>
        <dbReference type="ARBA" id="ARBA00022729"/>
    </source>
</evidence>